<gene>
    <name evidence="1" type="ORF">SAMN05216204_101250</name>
</gene>
<sequence>MTTTTAERLPHGRRLSRRAWLPVLVGLAIAPGSRAEITFTPSVSLRETWSDNVSLAPSGLERSNFITELAPAFSVAANNKRVQLAANYQFQKFFYSNKDAPNLRDSSSEAQANLKANIVDELLFLDAVASRGQQAVSAFGPLADAPYTTNNRTDVSTWRISPYLTHRFGSFASMQARYTRDSVKSGRDGFGNSQGQSVDVSLADAGARRIGWNLAYARQGLKDAVGGDSSSSNVQAGLSWRVLSPLTLTATAGYDEFDYDSIGGSTRGKSWNVGYHYAPSARTSLSMSYGHRYFGKSRSLSAVHRSRQATWNISYDESVTTSRSQFLLPAAVDTASMLNNLFTPNYPDPELRRKAVEAYMRTAGLPSTLPNNINYLSNRYMLQQQFSASVGITGVRTLLLLSLYDTRRNALSLQQVDSPLLGSNLTNLNDNTRQRGVGANLSYRLSSRANAFMQLDASHSTSLSTGIEQDNRSLRLGVNRQFQRRLNSTLELRRLQGSADAAGRSFTENSISATLSMTL</sequence>
<dbReference type="AlphaFoldDB" id="A0A1I1DRQ1"/>
<evidence type="ECO:0000313" key="2">
    <source>
        <dbReference type="Proteomes" id="UP000198639"/>
    </source>
</evidence>
<dbReference type="NCBIfam" id="TIGR03016">
    <property type="entry name" value="pepcterm_hypo_1"/>
    <property type="match status" value="1"/>
</dbReference>
<proteinExistence type="predicted"/>
<keyword evidence="2" id="KW-1185">Reference proteome</keyword>
<dbReference type="STRING" id="1164594.SAMN05216204_101250"/>
<organism evidence="1 2">
    <name type="scientific">Massilia yuzhufengensis</name>
    <dbReference type="NCBI Taxonomy" id="1164594"/>
    <lineage>
        <taxon>Bacteria</taxon>
        <taxon>Pseudomonadati</taxon>
        <taxon>Pseudomonadota</taxon>
        <taxon>Betaproteobacteria</taxon>
        <taxon>Burkholderiales</taxon>
        <taxon>Oxalobacteraceae</taxon>
        <taxon>Telluria group</taxon>
        <taxon>Massilia</taxon>
    </lineage>
</organism>
<accession>A0A1I1DRQ1</accession>
<dbReference type="EMBL" id="FOLD01000001">
    <property type="protein sequence ID" value="SFB75233.1"/>
    <property type="molecule type" value="Genomic_DNA"/>
</dbReference>
<dbReference type="SUPFAM" id="SSF56935">
    <property type="entry name" value="Porins"/>
    <property type="match status" value="1"/>
</dbReference>
<reference evidence="2" key="1">
    <citation type="submission" date="2016-10" db="EMBL/GenBank/DDBJ databases">
        <authorList>
            <person name="Varghese N."/>
            <person name="Submissions S."/>
        </authorList>
    </citation>
    <scope>NUCLEOTIDE SEQUENCE [LARGE SCALE GENOMIC DNA]</scope>
    <source>
        <strain evidence="2">CGMCC 1.12041</strain>
    </source>
</reference>
<name>A0A1I1DRQ1_9BURK</name>
<dbReference type="RefSeq" id="WP_177207613.1">
    <property type="nucleotide sequence ID" value="NZ_FOLD01000001.1"/>
</dbReference>
<dbReference type="Proteomes" id="UP000198639">
    <property type="component" value="Unassembled WGS sequence"/>
</dbReference>
<evidence type="ECO:0000313" key="1">
    <source>
        <dbReference type="EMBL" id="SFB75233.1"/>
    </source>
</evidence>
<dbReference type="InterPro" id="IPR017467">
    <property type="entry name" value="CHP03016_PEP-CTERM"/>
</dbReference>
<protein>
    <submittedName>
        <fullName evidence="1">Uncharacterized protein, PEP-CTERM system associated</fullName>
    </submittedName>
</protein>